<dbReference type="RefSeq" id="YP_009301642.1">
    <property type="nucleotide sequence ID" value="NC_031235.1"/>
</dbReference>
<proteinExistence type="predicted"/>
<protein>
    <recommendedName>
        <fullName evidence="1">Sm-like domain-containing protein</fullName>
    </recommendedName>
</protein>
<feature type="domain" description="Sm-like" evidence="1">
    <location>
        <begin position="9"/>
        <end position="88"/>
    </location>
</feature>
<accession>A0A127KMH7</accession>
<sequence>MEEEFYSSIKLRSGEEILAKVSYLREEDSLLIEKPLLVEHHFSKKNGKNVSGFILKEWMKATYEDMFIIRMEQVITMTELDEKIKNFYLGNLDEDNFSEDNDVKPSKLKNNGYIGSVEEVKKNLESLFKRS</sequence>
<organism evidence="2 3">
    <name type="scientific">Cyanophage S-RIM32</name>
    <dbReference type="NCBI Taxonomy" id="1278479"/>
    <lineage>
        <taxon>Viruses</taxon>
        <taxon>Duplodnaviria</taxon>
        <taxon>Heunggongvirae</taxon>
        <taxon>Uroviricota</taxon>
        <taxon>Caudoviricetes</taxon>
        <taxon>Pantevenvirales</taxon>
        <taxon>Kyanoviridae</taxon>
        <taxon>Bristolvirus</taxon>
        <taxon>Bristolvirus rhodeisland</taxon>
    </lineage>
</organism>
<reference evidence="2 3" key="1">
    <citation type="submission" date="2016-01" db="EMBL/GenBank/DDBJ databases">
        <title>The genomic content and context of auxiliary metabolic genes in marine cyanophages.</title>
        <authorList>
            <person name="Marston M.F."/>
            <person name="Martiny J.B.H."/>
            <person name="Crummett L.T."/>
        </authorList>
    </citation>
    <scope>NUCLEOTIDE SEQUENCE [LARGE SCALE GENOMIC DNA]</scope>
    <source>
        <strain evidence="2">RW_108_0702</strain>
    </source>
</reference>
<evidence type="ECO:0000313" key="2">
    <source>
        <dbReference type="EMBL" id="AMO43149.1"/>
    </source>
</evidence>
<dbReference type="Pfam" id="PF16243">
    <property type="entry name" value="Sm_like"/>
    <property type="match status" value="1"/>
</dbReference>
<evidence type="ECO:0000259" key="1">
    <source>
        <dbReference type="Pfam" id="PF16243"/>
    </source>
</evidence>
<dbReference type="Gene3D" id="2.30.30.100">
    <property type="match status" value="1"/>
</dbReference>
<dbReference type="OrthoDB" id="14912at10239"/>
<dbReference type="EMBL" id="KU594606">
    <property type="protein sequence ID" value="AMO43149.1"/>
    <property type="molecule type" value="Genomic_DNA"/>
</dbReference>
<dbReference type="InterPro" id="IPR032600">
    <property type="entry name" value="Sm-like_dom"/>
</dbReference>
<dbReference type="GeneID" id="29122642"/>
<dbReference type="Proteomes" id="UP000203157">
    <property type="component" value="Segment"/>
</dbReference>
<evidence type="ECO:0000313" key="3">
    <source>
        <dbReference type="Proteomes" id="UP000203157"/>
    </source>
</evidence>
<keyword evidence="3" id="KW-1185">Reference proteome</keyword>
<name>A0A127KMH7_9CAUD</name>
<dbReference type="KEGG" id="vg:29122642"/>
<gene>
    <name evidence="2" type="ORF">R1080702_140</name>
</gene>